<accession>A0AAE1AC82</accession>
<gene>
    <name evidence="1" type="ORF">RRG08_067253</name>
</gene>
<keyword evidence="2" id="KW-1185">Reference proteome</keyword>
<protein>
    <submittedName>
        <fullName evidence="1">Uncharacterized protein</fullName>
    </submittedName>
</protein>
<reference evidence="1" key="1">
    <citation type="journal article" date="2023" name="G3 (Bethesda)">
        <title>A reference genome for the long-term kleptoplast-retaining sea slug Elysia crispata morphotype clarki.</title>
        <authorList>
            <person name="Eastman K.E."/>
            <person name="Pendleton A.L."/>
            <person name="Shaikh M.A."/>
            <person name="Suttiyut T."/>
            <person name="Ogas R."/>
            <person name="Tomko P."/>
            <person name="Gavelis G."/>
            <person name="Widhalm J.R."/>
            <person name="Wisecaver J.H."/>
        </authorList>
    </citation>
    <scope>NUCLEOTIDE SEQUENCE</scope>
    <source>
        <strain evidence="1">ECLA1</strain>
    </source>
</reference>
<name>A0AAE1AC82_9GAST</name>
<sequence length="145" mass="16800">MQVCTQAVVCHCIRHLVVERQKYVDVSNCTVGNWCKSVKPISTETEICRCVKLYRRQLVQECQTYFYRDRNMSMCQIVPWAAGVRVSNLFLQRQKYVDVFNLAWAPGVRVSNLFLQRQKYVDVSNCSIGSWCKSVKAVSTETEIC</sequence>
<organism evidence="1 2">
    <name type="scientific">Elysia crispata</name>
    <name type="common">lettuce slug</name>
    <dbReference type="NCBI Taxonomy" id="231223"/>
    <lineage>
        <taxon>Eukaryota</taxon>
        <taxon>Metazoa</taxon>
        <taxon>Spiralia</taxon>
        <taxon>Lophotrochozoa</taxon>
        <taxon>Mollusca</taxon>
        <taxon>Gastropoda</taxon>
        <taxon>Heterobranchia</taxon>
        <taxon>Euthyneura</taxon>
        <taxon>Panpulmonata</taxon>
        <taxon>Sacoglossa</taxon>
        <taxon>Placobranchoidea</taxon>
        <taxon>Plakobranchidae</taxon>
        <taxon>Elysia</taxon>
    </lineage>
</organism>
<evidence type="ECO:0000313" key="1">
    <source>
        <dbReference type="EMBL" id="KAK3784912.1"/>
    </source>
</evidence>
<dbReference type="AlphaFoldDB" id="A0AAE1AC82"/>
<dbReference type="EMBL" id="JAWDGP010002182">
    <property type="protein sequence ID" value="KAK3784912.1"/>
    <property type="molecule type" value="Genomic_DNA"/>
</dbReference>
<proteinExistence type="predicted"/>
<comment type="caution">
    <text evidence="1">The sequence shown here is derived from an EMBL/GenBank/DDBJ whole genome shotgun (WGS) entry which is preliminary data.</text>
</comment>
<evidence type="ECO:0000313" key="2">
    <source>
        <dbReference type="Proteomes" id="UP001283361"/>
    </source>
</evidence>
<dbReference type="Proteomes" id="UP001283361">
    <property type="component" value="Unassembled WGS sequence"/>
</dbReference>